<keyword evidence="6 9" id="KW-0067">ATP-binding</keyword>
<dbReference type="Gene3D" id="3.90.1150.50">
    <property type="entry name" value="Transcription-repair-coupling factor, D7 domain"/>
    <property type="match status" value="1"/>
</dbReference>
<reference evidence="12 13" key="1">
    <citation type="journal article" date="2024" name="Environ. Microbiol.">
        <title>Novel evolutionary insights on the interactions of the Holosporales (Alphaproteobacteria) with eukaryotic hosts from comparative genomics.</title>
        <authorList>
            <person name="Giovannini M."/>
            <person name="Petroni G."/>
            <person name="Castelli M."/>
        </authorList>
    </citation>
    <scope>NUCLEOTIDE SEQUENCE [LARGE SCALE GENOMIC DNA]</scope>
    <source>
        <strain evidence="12 13">US_Bl 15I1</strain>
    </source>
</reference>
<keyword evidence="4 9" id="KW-0378">Hydrolase</keyword>
<evidence type="ECO:0000256" key="1">
    <source>
        <dbReference type="ARBA" id="ARBA00022490"/>
    </source>
</evidence>
<evidence type="ECO:0000256" key="6">
    <source>
        <dbReference type="ARBA" id="ARBA00022840"/>
    </source>
</evidence>
<dbReference type="InterPro" id="IPR047112">
    <property type="entry name" value="RecG/Mfd"/>
</dbReference>
<dbReference type="SMART" id="SM00982">
    <property type="entry name" value="TRCF"/>
    <property type="match status" value="1"/>
</dbReference>
<keyword evidence="8 9" id="KW-0234">DNA repair</keyword>
<dbReference type="Pfam" id="PF17757">
    <property type="entry name" value="UvrB_inter"/>
    <property type="match status" value="1"/>
</dbReference>
<evidence type="ECO:0000256" key="4">
    <source>
        <dbReference type="ARBA" id="ARBA00022801"/>
    </source>
</evidence>
<dbReference type="SUPFAM" id="SSF143517">
    <property type="entry name" value="TRCF domain-like"/>
    <property type="match status" value="1"/>
</dbReference>
<organism evidence="12 13">
    <name type="scientific">Candidatus Bealeia paramacronuclearis</name>
    <dbReference type="NCBI Taxonomy" id="1921001"/>
    <lineage>
        <taxon>Bacteria</taxon>
        <taxon>Pseudomonadati</taxon>
        <taxon>Pseudomonadota</taxon>
        <taxon>Alphaproteobacteria</taxon>
        <taxon>Holosporales</taxon>
        <taxon>Holosporaceae</taxon>
        <taxon>Candidatus Bealeia</taxon>
    </lineage>
</organism>
<dbReference type="Pfam" id="PF00270">
    <property type="entry name" value="DEAD"/>
    <property type="match status" value="1"/>
</dbReference>
<evidence type="ECO:0000256" key="2">
    <source>
        <dbReference type="ARBA" id="ARBA00022741"/>
    </source>
</evidence>
<comment type="function">
    <text evidence="9">Couples transcription and DNA repair by recognizing RNA polymerase (RNAP) stalled at DNA lesions. Mediates ATP-dependent release of RNAP and its truncated transcript from the DNA, and recruitment of nucleotide excision repair machinery to the damaged site.</text>
</comment>
<comment type="similarity">
    <text evidence="9">In the C-terminal section; belongs to the helicase family. RecG subfamily.</text>
</comment>
<dbReference type="PROSITE" id="PS51192">
    <property type="entry name" value="HELICASE_ATP_BIND_1"/>
    <property type="match status" value="1"/>
</dbReference>
<evidence type="ECO:0000256" key="8">
    <source>
        <dbReference type="ARBA" id="ARBA00023204"/>
    </source>
</evidence>
<dbReference type="InterPro" id="IPR001650">
    <property type="entry name" value="Helicase_C-like"/>
</dbReference>
<evidence type="ECO:0000256" key="9">
    <source>
        <dbReference type="HAMAP-Rule" id="MF_00969"/>
    </source>
</evidence>
<comment type="subcellular location">
    <subcellularLocation>
        <location evidence="9">Cytoplasm</location>
    </subcellularLocation>
</comment>
<dbReference type="RefSeq" id="WP_331255936.1">
    <property type="nucleotide sequence ID" value="NZ_CP133270.1"/>
</dbReference>
<dbReference type="InterPro" id="IPR041471">
    <property type="entry name" value="UvrB_inter"/>
</dbReference>
<dbReference type="PANTHER" id="PTHR47964:SF1">
    <property type="entry name" value="ATP-DEPENDENT DNA HELICASE HOMOLOG RECG, CHLOROPLASTIC"/>
    <property type="match status" value="1"/>
</dbReference>
<name>A0ABZ2C683_9PROT</name>
<dbReference type="Gene3D" id="3.40.50.300">
    <property type="entry name" value="P-loop containing nucleotide triphosphate hydrolases"/>
    <property type="match status" value="2"/>
</dbReference>
<dbReference type="InterPro" id="IPR011545">
    <property type="entry name" value="DEAD/DEAH_box_helicase_dom"/>
</dbReference>
<proteinExistence type="inferred from homology"/>
<dbReference type="SUPFAM" id="SSF52540">
    <property type="entry name" value="P-loop containing nucleoside triphosphate hydrolases"/>
    <property type="match status" value="4"/>
</dbReference>
<dbReference type="PANTHER" id="PTHR47964">
    <property type="entry name" value="ATP-DEPENDENT DNA HELICASE HOMOLOG RECG, CHLOROPLASTIC"/>
    <property type="match status" value="1"/>
</dbReference>
<dbReference type="Gene3D" id="3.30.2060.10">
    <property type="entry name" value="Penicillin-binding protein 1b domain"/>
    <property type="match status" value="1"/>
</dbReference>
<accession>A0ABZ2C683</accession>
<keyword evidence="13" id="KW-1185">Reference proteome</keyword>
<evidence type="ECO:0000313" key="13">
    <source>
        <dbReference type="Proteomes" id="UP001330434"/>
    </source>
</evidence>
<evidence type="ECO:0000256" key="5">
    <source>
        <dbReference type="ARBA" id="ARBA00022806"/>
    </source>
</evidence>
<keyword evidence="3 9" id="KW-0227">DNA damage</keyword>
<dbReference type="Pfam" id="PF02559">
    <property type="entry name" value="CarD_TRCF_RID"/>
    <property type="match status" value="1"/>
</dbReference>
<dbReference type="SMART" id="SM00487">
    <property type="entry name" value="DEXDc"/>
    <property type="match status" value="1"/>
</dbReference>
<dbReference type="Gene3D" id="2.40.10.170">
    <property type="match status" value="1"/>
</dbReference>
<evidence type="ECO:0000313" key="12">
    <source>
        <dbReference type="EMBL" id="WVX67153.1"/>
    </source>
</evidence>
<keyword evidence="5" id="KW-0347">Helicase</keyword>
<dbReference type="InterPro" id="IPR014001">
    <property type="entry name" value="Helicase_ATP-bd"/>
</dbReference>
<dbReference type="InterPro" id="IPR027417">
    <property type="entry name" value="P-loop_NTPase"/>
</dbReference>
<dbReference type="Proteomes" id="UP001330434">
    <property type="component" value="Chromosome"/>
</dbReference>
<dbReference type="EMBL" id="CP133270">
    <property type="protein sequence ID" value="WVX67153.1"/>
    <property type="molecule type" value="Genomic_DNA"/>
</dbReference>
<dbReference type="InterPro" id="IPR004576">
    <property type="entry name" value="Mfd"/>
</dbReference>
<protein>
    <recommendedName>
        <fullName evidence="9">Transcription-repair-coupling factor</fullName>
        <shortName evidence="9">TRCF</shortName>
        <ecNumber evidence="9">3.6.4.-</ecNumber>
    </recommendedName>
</protein>
<evidence type="ECO:0000259" key="11">
    <source>
        <dbReference type="PROSITE" id="PS51194"/>
    </source>
</evidence>
<gene>
    <name evidence="9" type="primary">mfd</name>
    <name evidence="12" type="ORF">Bealeia1_01350</name>
</gene>
<feature type="domain" description="Helicase C-terminal" evidence="11">
    <location>
        <begin position="803"/>
        <end position="957"/>
    </location>
</feature>
<dbReference type="HAMAP" id="MF_00969">
    <property type="entry name" value="TRCF"/>
    <property type="match status" value="1"/>
</dbReference>
<evidence type="ECO:0000256" key="3">
    <source>
        <dbReference type="ARBA" id="ARBA00022763"/>
    </source>
</evidence>
<dbReference type="InterPro" id="IPR037235">
    <property type="entry name" value="TRCF-like_C_D7"/>
</dbReference>
<dbReference type="EC" id="3.6.4.-" evidence="9"/>
<dbReference type="CDD" id="cd17991">
    <property type="entry name" value="DEXHc_TRCF"/>
    <property type="match status" value="1"/>
</dbReference>
<dbReference type="Pfam" id="PF03461">
    <property type="entry name" value="TRCF"/>
    <property type="match status" value="1"/>
</dbReference>
<dbReference type="NCBIfam" id="TIGR00580">
    <property type="entry name" value="mfd"/>
    <property type="match status" value="1"/>
</dbReference>
<keyword evidence="7 9" id="KW-0238">DNA-binding</keyword>
<keyword evidence="1 9" id="KW-0963">Cytoplasm</keyword>
<dbReference type="SMART" id="SM00490">
    <property type="entry name" value="HELICc"/>
    <property type="match status" value="1"/>
</dbReference>
<dbReference type="InterPro" id="IPR005118">
    <property type="entry name" value="TRCF_C"/>
</dbReference>
<comment type="similarity">
    <text evidence="9">In the N-terminal section; belongs to the UvrB family.</text>
</comment>
<evidence type="ECO:0000259" key="10">
    <source>
        <dbReference type="PROSITE" id="PS51192"/>
    </source>
</evidence>
<evidence type="ECO:0000256" key="7">
    <source>
        <dbReference type="ARBA" id="ARBA00023125"/>
    </source>
</evidence>
<dbReference type="SMART" id="SM01058">
    <property type="entry name" value="CarD_TRCF"/>
    <property type="match status" value="1"/>
</dbReference>
<keyword evidence="2 9" id="KW-0547">Nucleotide-binding</keyword>
<dbReference type="InterPro" id="IPR036101">
    <property type="entry name" value="CarD-like/TRCF_RID_sf"/>
</dbReference>
<dbReference type="Gene3D" id="3.40.50.11180">
    <property type="match status" value="1"/>
</dbReference>
<dbReference type="InterPro" id="IPR003711">
    <property type="entry name" value="CarD-like/TRCF_RID"/>
</dbReference>
<feature type="domain" description="Helicase ATP-binding" evidence="10">
    <location>
        <begin position="621"/>
        <end position="782"/>
    </location>
</feature>
<dbReference type="Pfam" id="PF00271">
    <property type="entry name" value="Helicase_C"/>
    <property type="match status" value="1"/>
</dbReference>
<sequence>MISLNLKNSPFFLSQVPESSEAWILSQLTHVHHNWVHVVSAETHSEELKLQLQFVDPHLEVLTFPGWDCLPYDRVSPHADVIARRIDTLSKLIKVPNPRHRRLILTSIPAISQRVMPKSTLSKTQLILKKGEKISFDHLMTFLSSNGYVRREMVCEWGEFALRGGIVDIFPPGQDLPLRLDFFGEELESLKVFDPLTQISSGKVESLEIKPMGEILLNPESIEQFRKSYRNLFPDGSREDPLYHTITEGSIPSGAEHWLPLFYPQLDHFFDYLDNFAVSFDHNYEESLKDRLEHVRDHYKTRIDFQQLEKKHQGLPYYPVPSDLLYVSKKEFEERLEAIPYGVLSPLTWPESKGQVFDTEGKIGLTFASSRLQQHHHIFEDLKPALDSFLSHNGTVLILGMTAGSTDRLTHMLEEFKFAPVHRIDHFQSLKKGQINLGTLEMGRGFQSPELLVITEEDLFGERLGHGRARARKKDLFLTEASSLEPGDYVVHVAHGIGRYEGLETLQVSGTRNDCLVIIYDGESKLYVPVENIEALSRYGSKDSFVQLDRLGGVAWQARKAKVKDRIKKIAEHLMRVAAERALHRGEVMTKPEGLYEEFAARFPYPETDDQLRAIEEALEDMSSGKVMDRLVCGDVGFGKTEVAMRAAFVAAASGKQVAVVVPTTLLARQHYQSFVKRFEGSGLKIAQLSRLVKPSESQKIKDLIRSGEVDIVIGTHGIFSKSMSFPNLGLLIVDEEQHFGVSQKERLKELQSDVHVLTLTATPIPRTLQMALAGVREMSLIATPPVDRLSVRTFVMPFDGMVIREAILREKFRGGLSFYVCPRLQDLAKVKERLQTFVPEATFGVAHGQLPASELEDVMTQFYDGHYDVLLSTNIIESGIDISRANTLIVHHADRFGLAQLYQLRGRVGRAKVRGYAYFTLPATHPVTPTALKRLEVIQSLESLGAGFTVASHDLDIRGAGNILGDEQSGHIKEVGVELYQHMLEEAILALKSQNRGMEDIFEAGWTPQIQLGLSVLIPETYVSDLGLRMSLYRRLGTFQAFEDIDQFRIELVDRFGTIPGETENLLEIIRLKLMCKKANIEKIEAGPKGFVLTLYQNKFENPAGLLNYIQKQAGTAKIRPDQKIVFTRVWPSPQGRLKGVQGIVQEIGGLV</sequence>
<dbReference type="PROSITE" id="PS51194">
    <property type="entry name" value="HELICASE_CTER"/>
    <property type="match status" value="1"/>
</dbReference>
<dbReference type="SUPFAM" id="SSF141259">
    <property type="entry name" value="CarD-like"/>
    <property type="match status" value="1"/>
</dbReference>